<reference evidence="3 4" key="1">
    <citation type="submission" date="2016-06" db="EMBL/GenBank/DDBJ databases">
        <authorList>
            <person name="Kjaerup R.B."/>
            <person name="Dalgaard T.S."/>
            <person name="Juul-Madsen H.R."/>
        </authorList>
    </citation>
    <scope>NUCLEOTIDE SEQUENCE [LARGE SCALE GENOMIC DNA]</scope>
    <source>
        <strain evidence="3 4">1S159</strain>
    </source>
</reference>
<dbReference type="RefSeq" id="WP_065610443.1">
    <property type="nucleotide sequence ID" value="NZ_CAWMPN010000008.1"/>
</dbReference>
<evidence type="ECO:0000313" key="3">
    <source>
        <dbReference type="EMBL" id="OCH21842.1"/>
    </source>
</evidence>
<dbReference type="PROSITE" id="PS51898">
    <property type="entry name" value="TYR_RECOMBINASE"/>
    <property type="match status" value="1"/>
</dbReference>
<dbReference type="GO" id="GO:0006310">
    <property type="term" value="P:DNA recombination"/>
    <property type="evidence" value="ECO:0007669"/>
    <property type="project" value="UniProtKB-KW"/>
</dbReference>
<dbReference type="EMBL" id="MAJU01000008">
    <property type="protein sequence ID" value="OCH21842.1"/>
    <property type="molecule type" value="Genomic_DNA"/>
</dbReference>
<dbReference type="STRING" id="688.A6E04_08245"/>
<evidence type="ECO:0000256" key="1">
    <source>
        <dbReference type="ARBA" id="ARBA00023172"/>
    </source>
</evidence>
<dbReference type="InterPro" id="IPR011010">
    <property type="entry name" value="DNA_brk_join_enz"/>
</dbReference>
<dbReference type="Gene3D" id="1.10.443.10">
    <property type="entry name" value="Intergrase catalytic core"/>
    <property type="match status" value="1"/>
</dbReference>
<dbReference type="Proteomes" id="UP000093523">
    <property type="component" value="Unassembled WGS sequence"/>
</dbReference>
<dbReference type="AlphaFoldDB" id="A0A1B9P0F1"/>
<dbReference type="InterPro" id="IPR002104">
    <property type="entry name" value="Integrase_catalytic"/>
</dbReference>
<dbReference type="GO" id="GO:0003677">
    <property type="term" value="F:DNA binding"/>
    <property type="evidence" value="ECO:0007669"/>
    <property type="project" value="InterPro"/>
</dbReference>
<sequence length="280" mass="32732">MAYVEPIKSRKHLRYAEEYLKMNHDPTFTLIWKIGLETGLRISDILSMKYSDINYSMGRCEIIESKGTLARKTKAKHKVLKKIKDELFLHYQGKPKKMTALYITPYQYVNNLAPLTWQPMIDARIKQAQDSVSPVIRRVYLSKETVTILKKRENKYQYLHCDDIFNRRTLLSNRAKNKEGRLTRQACWHVFSKLTLVLKEIGVNVKVGCHSLRKSFARHLYFSTGKDISMLMTTIGHQSERISLKYIGLSEDETEVAQKGLIRYFSMNFQSGEFDHVNEP</sequence>
<dbReference type="OrthoDB" id="9788852at2"/>
<dbReference type="GO" id="GO:0015074">
    <property type="term" value="P:DNA integration"/>
    <property type="evidence" value="ECO:0007669"/>
    <property type="project" value="InterPro"/>
</dbReference>
<gene>
    <name evidence="3" type="ORF">A6E04_08245</name>
</gene>
<evidence type="ECO:0000313" key="4">
    <source>
        <dbReference type="Proteomes" id="UP000093523"/>
    </source>
</evidence>
<dbReference type="InterPro" id="IPR013762">
    <property type="entry name" value="Integrase-like_cat_sf"/>
</dbReference>
<organism evidence="3 4">
    <name type="scientific">Aliivibrio logei</name>
    <name type="common">Vibrio logei</name>
    <dbReference type="NCBI Taxonomy" id="688"/>
    <lineage>
        <taxon>Bacteria</taxon>
        <taxon>Pseudomonadati</taxon>
        <taxon>Pseudomonadota</taxon>
        <taxon>Gammaproteobacteria</taxon>
        <taxon>Vibrionales</taxon>
        <taxon>Vibrionaceae</taxon>
        <taxon>Aliivibrio</taxon>
    </lineage>
</organism>
<evidence type="ECO:0000259" key="2">
    <source>
        <dbReference type="PROSITE" id="PS51898"/>
    </source>
</evidence>
<dbReference type="Pfam" id="PF00589">
    <property type="entry name" value="Phage_integrase"/>
    <property type="match status" value="2"/>
</dbReference>
<proteinExistence type="predicted"/>
<protein>
    <submittedName>
        <fullName evidence="3">Integrase</fullName>
    </submittedName>
</protein>
<dbReference type="SUPFAM" id="SSF56349">
    <property type="entry name" value="DNA breaking-rejoining enzymes"/>
    <property type="match status" value="1"/>
</dbReference>
<accession>A0A1B9P0F1</accession>
<name>A0A1B9P0F1_ALILO</name>
<keyword evidence="1" id="KW-0233">DNA recombination</keyword>
<comment type="caution">
    <text evidence="3">The sequence shown here is derived from an EMBL/GenBank/DDBJ whole genome shotgun (WGS) entry which is preliminary data.</text>
</comment>
<feature type="domain" description="Tyr recombinase" evidence="2">
    <location>
        <begin position="8"/>
        <end position="259"/>
    </location>
</feature>